<gene>
    <name evidence="10" type="ORF">FSCOSCO3_A017443</name>
</gene>
<comment type="caution">
    <text evidence="10">The sequence shown here is derived from an EMBL/GenBank/DDBJ whole genome shotgun (WGS) entry which is preliminary data.</text>
</comment>
<evidence type="ECO:0000256" key="2">
    <source>
        <dbReference type="ARBA" id="ARBA00022475"/>
    </source>
</evidence>
<feature type="region of interest" description="Disordered" evidence="7">
    <location>
        <begin position="932"/>
        <end position="970"/>
    </location>
</feature>
<feature type="compositionally biased region" description="Polar residues" evidence="7">
    <location>
        <begin position="221"/>
        <end position="233"/>
    </location>
</feature>
<feature type="compositionally biased region" description="Basic and acidic residues" evidence="7">
    <location>
        <begin position="165"/>
        <end position="180"/>
    </location>
</feature>
<feature type="compositionally biased region" description="Polar residues" evidence="7">
    <location>
        <begin position="630"/>
        <end position="640"/>
    </location>
</feature>
<dbReference type="PANTHER" id="PTHR45716:SF5">
    <property type="entry name" value="SYNAPTOTAGMIN-LIKE PROTEIN 2"/>
    <property type="match status" value="1"/>
</dbReference>
<feature type="compositionally biased region" description="Basic and acidic residues" evidence="7">
    <location>
        <begin position="1079"/>
        <end position="1090"/>
    </location>
</feature>
<feature type="compositionally biased region" description="Basic and acidic residues" evidence="7">
    <location>
        <begin position="502"/>
        <end position="575"/>
    </location>
</feature>
<feature type="compositionally biased region" description="Basic and acidic residues" evidence="7">
    <location>
        <begin position="647"/>
        <end position="662"/>
    </location>
</feature>
<dbReference type="Gene3D" id="6.10.250.3000">
    <property type="match status" value="1"/>
</dbReference>
<dbReference type="InterPro" id="IPR043567">
    <property type="entry name" value="SYTL1-5_C2B"/>
</dbReference>
<dbReference type="EMBL" id="CAWUFR010000065">
    <property type="protein sequence ID" value="CAK6963542.1"/>
    <property type="molecule type" value="Genomic_DNA"/>
</dbReference>
<keyword evidence="4" id="KW-0677">Repeat</keyword>
<accession>A0AAV1NYL2</accession>
<feature type="compositionally biased region" description="Low complexity" evidence="7">
    <location>
        <begin position="271"/>
        <end position="288"/>
    </location>
</feature>
<dbReference type="GO" id="GO:0070382">
    <property type="term" value="C:exocytic vesicle"/>
    <property type="evidence" value="ECO:0007669"/>
    <property type="project" value="TreeGrafter"/>
</dbReference>
<dbReference type="SMART" id="SM00239">
    <property type="entry name" value="C2"/>
    <property type="match status" value="2"/>
</dbReference>
<feature type="compositionally biased region" description="Polar residues" evidence="7">
    <location>
        <begin position="729"/>
        <end position="755"/>
    </location>
</feature>
<feature type="region of interest" description="Disordered" evidence="7">
    <location>
        <begin position="1192"/>
        <end position="1391"/>
    </location>
</feature>
<keyword evidence="11" id="KW-1185">Reference proteome</keyword>
<feature type="compositionally biased region" description="Basic and acidic residues" evidence="7">
    <location>
        <begin position="356"/>
        <end position="379"/>
    </location>
</feature>
<dbReference type="InterPro" id="IPR010911">
    <property type="entry name" value="Rab_BD"/>
</dbReference>
<feature type="compositionally biased region" description="Low complexity" evidence="7">
    <location>
        <begin position="1323"/>
        <end position="1336"/>
    </location>
</feature>
<dbReference type="PROSITE" id="PS50916">
    <property type="entry name" value="RABBD"/>
    <property type="match status" value="1"/>
</dbReference>
<dbReference type="InterPro" id="IPR000008">
    <property type="entry name" value="C2_dom"/>
</dbReference>
<keyword evidence="2" id="KW-1003">Cell membrane</keyword>
<dbReference type="GO" id="GO:0005886">
    <property type="term" value="C:plasma membrane"/>
    <property type="evidence" value="ECO:0007669"/>
    <property type="project" value="UniProtKB-SubCell"/>
</dbReference>
<dbReference type="GO" id="GO:0006886">
    <property type="term" value="P:intracellular protein transport"/>
    <property type="evidence" value="ECO:0007669"/>
    <property type="project" value="InterPro"/>
</dbReference>
<feature type="compositionally biased region" description="Polar residues" evidence="7">
    <location>
        <begin position="951"/>
        <end position="970"/>
    </location>
</feature>
<feature type="compositionally biased region" description="Basic and acidic residues" evidence="7">
    <location>
        <begin position="1307"/>
        <end position="1322"/>
    </location>
</feature>
<dbReference type="CDD" id="cd08393">
    <property type="entry name" value="C2A_SLP-1_2"/>
    <property type="match status" value="1"/>
</dbReference>
<evidence type="ECO:0000259" key="9">
    <source>
        <dbReference type="PROSITE" id="PS50916"/>
    </source>
</evidence>
<dbReference type="GO" id="GO:0031267">
    <property type="term" value="F:small GTPase binding"/>
    <property type="evidence" value="ECO:0007669"/>
    <property type="project" value="InterPro"/>
</dbReference>
<dbReference type="FunFam" id="2.60.40.150:FF:000006">
    <property type="entry name" value="Synaptotagmin-like 5, isoform CRA_a"/>
    <property type="match status" value="1"/>
</dbReference>
<feature type="compositionally biased region" description="Basic and acidic residues" evidence="7">
    <location>
        <begin position="792"/>
        <end position="804"/>
    </location>
</feature>
<feature type="compositionally biased region" description="Basic and acidic residues" evidence="7">
    <location>
        <begin position="1353"/>
        <end position="1372"/>
    </location>
</feature>
<dbReference type="CDD" id="cd04020">
    <property type="entry name" value="C2B_SLP_1-2-3-4"/>
    <property type="match status" value="1"/>
</dbReference>
<feature type="compositionally biased region" description="Basic and acidic residues" evidence="7">
    <location>
        <begin position="994"/>
        <end position="1004"/>
    </location>
</feature>
<name>A0AAV1NYL2_SCOSC</name>
<feature type="compositionally biased region" description="Low complexity" evidence="7">
    <location>
        <begin position="1250"/>
        <end position="1268"/>
    </location>
</feature>
<feature type="domain" description="C2" evidence="8">
    <location>
        <begin position="1412"/>
        <end position="1534"/>
    </location>
</feature>
<feature type="region of interest" description="Disordered" evidence="7">
    <location>
        <begin position="718"/>
        <end position="880"/>
    </location>
</feature>
<evidence type="ECO:0000256" key="3">
    <source>
        <dbReference type="ARBA" id="ARBA00022483"/>
    </source>
</evidence>
<dbReference type="GO" id="GO:0006887">
    <property type="term" value="P:exocytosis"/>
    <property type="evidence" value="ECO:0007669"/>
    <property type="project" value="UniProtKB-KW"/>
</dbReference>
<dbReference type="PROSITE" id="PS50004">
    <property type="entry name" value="C2"/>
    <property type="match status" value="2"/>
</dbReference>
<evidence type="ECO:0000256" key="5">
    <source>
        <dbReference type="ARBA" id="ARBA00023136"/>
    </source>
</evidence>
<evidence type="ECO:0000256" key="4">
    <source>
        <dbReference type="ARBA" id="ARBA00022737"/>
    </source>
</evidence>
<dbReference type="Gene3D" id="2.60.40.150">
    <property type="entry name" value="C2 domain"/>
    <property type="match status" value="2"/>
</dbReference>
<dbReference type="SUPFAM" id="SSF49562">
    <property type="entry name" value="C2 domain (Calcium/lipid-binding domain, CaLB)"/>
    <property type="match status" value="2"/>
</dbReference>
<feature type="compositionally biased region" description="Basic and acidic residues" evidence="7">
    <location>
        <begin position="303"/>
        <end position="318"/>
    </location>
</feature>
<keyword evidence="3" id="KW-0268">Exocytosis</keyword>
<evidence type="ECO:0000256" key="7">
    <source>
        <dbReference type="SAM" id="MobiDB-lite"/>
    </source>
</evidence>
<feature type="region of interest" description="Disordered" evidence="7">
    <location>
        <begin position="986"/>
        <end position="1098"/>
    </location>
</feature>
<evidence type="ECO:0000313" key="11">
    <source>
        <dbReference type="Proteomes" id="UP001314229"/>
    </source>
</evidence>
<evidence type="ECO:0000313" key="10">
    <source>
        <dbReference type="EMBL" id="CAK6963542.1"/>
    </source>
</evidence>
<reference evidence="10 11" key="1">
    <citation type="submission" date="2024-01" db="EMBL/GenBank/DDBJ databases">
        <authorList>
            <person name="Alioto T."/>
            <person name="Alioto T."/>
            <person name="Gomez Garrido J."/>
        </authorList>
    </citation>
    <scope>NUCLEOTIDE SEQUENCE [LARGE SCALE GENOMIC DNA]</scope>
</reference>
<feature type="compositionally biased region" description="Basic and acidic residues" evidence="7">
    <location>
        <begin position="1195"/>
        <end position="1206"/>
    </location>
</feature>
<feature type="compositionally biased region" description="Polar residues" evidence="7">
    <location>
        <begin position="1232"/>
        <end position="1249"/>
    </location>
</feature>
<dbReference type="PANTHER" id="PTHR45716">
    <property type="entry name" value="BITESIZE, ISOFORM I"/>
    <property type="match status" value="1"/>
</dbReference>
<feature type="region of interest" description="Disordered" evidence="7">
    <location>
        <begin position="92"/>
        <end position="379"/>
    </location>
</feature>
<feature type="domain" description="C2" evidence="8">
    <location>
        <begin position="1549"/>
        <end position="1681"/>
    </location>
</feature>
<feature type="compositionally biased region" description="Basic and acidic residues" evidence="7">
    <location>
        <begin position="825"/>
        <end position="844"/>
    </location>
</feature>
<feature type="compositionally biased region" description="Basic and acidic residues" evidence="7">
    <location>
        <begin position="852"/>
        <end position="864"/>
    </location>
</feature>
<protein>
    <recommendedName>
        <fullName evidence="6">Synaptotagmin-like protein 2</fullName>
    </recommendedName>
</protein>
<evidence type="ECO:0000259" key="8">
    <source>
        <dbReference type="PROSITE" id="PS50004"/>
    </source>
</evidence>
<feature type="region of interest" description="Disordered" evidence="7">
    <location>
        <begin position="489"/>
        <end position="666"/>
    </location>
</feature>
<dbReference type="Pfam" id="PF00168">
    <property type="entry name" value="C2"/>
    <property type="match status" value="2"/>
</dbReference>
<feature type="compositionally biased region" description="Basic and acidic residues" evidence="7">
    <location>
        <begin position="1053"/>
        <end position="1071"/>
    </location>
</feature>
<feature type="compositionally biased region" description="Polar residues" evidence="7">
    <location>
        <begin position="764"/>
        <end position="791"/>
    </location>
</feature>
<dbReference type="FunFam" id="2.60.40.150:FF:000040">
    <property type="entry name" value="synaptotagmin-like protein 2 isoform X2"/>
    <property type="match status" value="1"/>
</dbReference>
<proteinExistence type="predicted"/>
<feature type="compositionally biased region" description="Polar residues" evidence="7">
    <location>
        <begin position="293"/>
        <end position="302"/>
    </location>
</feature>
<dbReference type="GO" id="GO:0042043">
    <property type="term" value="F:neurexin family protein binding"/>
    <property type="evidence" value="ECO:0007669"/>
    <property type="project" value="TreeGrafter"/>
</dbReference>
<keyword evidence="5" id="KW-0472">Membrane</keyword>
<dbReference type="Proteomes" id="UP001314229">
    <property type="component" value="Unassembled WGS sequence"/>
</dbReference>
<evidence type="ECO:0000256" key="6">
    <source>
        <dbReference type="ARBA" id="ARBA00072164"/>
    </source>
</evidence>
<feature type="compositionally biased region" description="Polar residues" evidence="7">
    <location>
        <begin position="122"/>
        <end position="137"/>
    </location>
</feature>
<dbReference type="InterPro" id="IPR035892">
    <property type="entry name" value="C2_domain_sf"/>
</dbReference>
<feature type="compositionally biased region" description="Low complexity" evidence="7">
    <location>
        <begin position="194"/>
        <end position="206"/>
    </location>
</feature>
<feature type="compositionally biased region" description="Polar residues" evidence="7">
    <location>
        <begin position="319"/>
        <end position="328"/>
    </location>
</feature>
<evidence type="ECO:0000256" key="1">
    <source>
        <dbReference type="ARBA" id="ARBA00004236"/>
    </source>
</evidence>
<organism evidence="10 11">
    <name type="scientific">Scomber scombrus</name>
    <name type="common">Atlantic mackerel</name>
    <name type="synonym">Scomber vernalis</name>
    <dbReference type="NCBI Taxonomy" id="13677"/>
    <lineage>
        <taxon>Eukaryota</taxon>
        <taxon>Metazoa</taxon>
        <taxon>Chordata</taxon>
        <taxon>Craniata</taxon>
        <taxon>Vertebrata</taxon>
        <taxon>Euteleostomi</taxon>
        <taxon>Actinopterygii</taxon>
        <taxon>Neopterygii</taxon>
        <taxon>Teleostei</taxon>
        <taxon>Neoteleostei</taxon>
        <taxon>Acanthomorphata</taxon>
        <taxon>Pelagiaria</taxon>
        <taxon>Scombriformes</taxon>
        <taxon>Scombridae</taxon>
        <taxon>Scomber</taxon>
    </lineage>
</organism>
<comment type="subcellular location">
    <subcellularLocation>
        <location evidence="1">Cell membrane</location>
    </subcellularLocation>
</comment>
<feature type="compositionally biased region" description="Low complexity" evidence="7">
    <location>
        <begin position="244"/>
        <end position="258"/>
    </location>
</feature>
<feature type="compositionally biased region" description="Polar residues" evidence="7">
    <location>
        <begin position="1038"/>
        <end position="1047"/>
    </location>
</feature>
<feature type="domain" description="RabBD" evidence="9">
    <location>
        <begin position="1"/>
        <end position="61"/>
    </location>
</feature>
<sequence length="1719" mass="192721">MIDLSHLTEEEQGVIMAVLRRDADLKKAEEERVRKLETLQNSDSQPDSHLKYLTGEWFYEAKSRRHMDKIHGSEIILASMKQKKAGGLEGSLRIERSKTPSSRGSDTVAPPKPARCLEAVQPQGTNNAEKENLNSAVCSPRTPRHNPFNRASLIVVESPENTEVSSKRRDQESSETEPGRPLKYHPAGETNQTSGGSITSEGSSVGFRPVPKKRTFLSRRACSQSESNGSDPQVGSMGIVPAPRRSLQRGSSGSSNQSYLKGLDEVPQKGAAAVSNQVSQSAQPSNSADENPWQPQVLSNSSLERDRNPSSITRDRSLENTSYNSYPVSSIKLPHPSTATHDVSNFRPATYTRADTSVDREIPQKSEDRDKQTQREHAVENTVTLPNISIQDSDFSSSVGTAMRQEELSLTHSTVDADPPISYNLNFIDKSVQEAQKKSNQTHVFKLSTQTCSPAGDEEDSISKVLDWFNRSTGNDDWLNAGDVTKAAKSSDRYQVETNTLRSEDSLRKGEGDIINDRKKETLETKRSPLQKQTHESKELKATDRAENKEPTETQEDVKKDIRERMRSQEVKDKEEESEPPTISHLKSFWEKSNAGPKILISKSNSTGNKEQKAAQLSVGKEEEKANKPNRVTDTPSTPRIYNGKGIYDKYDPNDGGEREEQPVVSLQKDIGDSERVNVNNNQLLHSVHMGTQQIPVSQRSNNDQTYSIDYLKLPASPQVADRRGSETEILSVTRLSPQRQTPNQSKLSPESESISAVKPNPQPDSIFQSRETSLQEELSKSSPVSQLDTDLQTRDNPDSEKLSKNSPNVDCKQDGNDIQITPKIELRRGSVDEFRMKDSEDKNVQSSTSPKRKEDASSKDRTNSPHLHRKGVPHQESTAERIKQLKSFWEQERNKPMFYTGKPKALGDGKVGRGANLAKLNKRFTKSEYDLRSIGNDSGSDDEDSDRNHPNFNFNQRMEKSSPSLGTSRKQFNTLREFWDEATSDSRGSFSFEKPKSPKRKEQISAQHPSQELKFGDPELYRLSSAKSPHDKRSANDSKSNLSNYVTAELGQQRESKRSSKDSNREEKATKPQSNLGKDSRSPKSRRDSFSNSIGRVNSLRRATSMFALSAPEEKDQGQLKIDVSPVHSQSRKLSVDWIQTRKLNAEKGAGPRRTSEDSEFLVPRARAFVPRDYRHYLGMTDKTSVHTSLAPAVKDEGSEGKTGYEFDLGGPVRTSTPVSSEERYGRRSSKTSQRPLWTNYSSSDAGQESSMSSTSETWSMSRNSSNRENDDDNQNPVRKALRRAEARPKNLAKSMEDITTSLSPRQERRQDPTVETRRSSDASSITTPSSSLYSDPDHLKKMSKSVPSFLQKEDDGRDTDSTCEDSDHQGRLTMGRSMTNLTSSSGMASVSSLSGSVMTMYSGDFGNVEVQGNIQFSINYVQRLREFHIFVAECRDLAAVDPKRGRSDPYVKSYLVPDKANLGKRKTSVKKKTLNPTFNEILRYRVRMEYLRTQTLILSVWHNDTFGRNSFLGEVDVDLSKWDFDHTQMNDLALKARTATTLAPSNGRGEMRLAIRFLPQIIHSEGLAKEVPSTGEVHIWVKECKNLPLIRAAIDPFVKCFVLPDTSRKSRQKTRVLRRTVDPVFNHTMVYDGIREADLNEVCVELTVWDRDRLASNLLGGLRLGAGTGKSYDALVDWMDSTPYEVALWDRMMASPNEWVEDVLPLRILNSAKTAFK</sequence>